<evidence type="ECO:0000313" key="3">
    <source>
        <dbReference type="EMBL" id="KAH6892246.1"/>
    </source>
</evidence>
<comment type="similarity">
    <text evidence="1">Belongs to the AB hydrolase superfamily. AB hydrolase 2 family.</text>
</comment>
<dbReference type="PANTHER" id="PTHR10655:SF63">
    <property type="entry name" value="PHOSPHOLIPASE_CARBOXYLESTERASE_THIOESTERASE DOMAIN-CONTAINING PROTEIN"/>
    <property type="match status" value="1"/>
</dbReference>
<protein>
    <submittedName>
        <fullName evidence="3">Acyl-protein thioesterase</fullName>
    </submittedName>
</protein>
<dbReference type="InterPro" id="IPR050565">
    <property type="entry name" value="LYPA1-2/EST-like"/>
</dbReference>
<reference evidence="3 4" key="1">
    <citation type="journal article" date="2021" name="Nat. Commun.">
        <title>Genetic determinants of endophytism in the Arabidopsis root mycobiome.</title>
        <authorList>
            <person name="Mesny F."/>
            <person name="Miyauchi S."/>
            <person name="Thiergart T."/>
            <person name="Pickel B."/>
            <person name="Atanasova L."/>
            <person name="Karlsson M."/>
            <person name="Huettel B."/>
            <person name="Barry K.W."/>
            <person name="Haridas S."/>
            <person name="Chen C."/>
            <person name="Bauer D."/>
            <person name="Andreopoulos W."/>
            <person name="Pangilinan J."/>
            <person name="LaButti K."/>
            <person name="Riley R."/>
            <person name="Lipzen A."/>
            <person name="Clum A."/>
            <person name="Drula E."/>
            <person name="Henrissat B."/>
            <person name="Kohler A."/>
            <person name="Grigoriev I.V."/>
            <person name="Martin F.M."/>
            <person name="Hacquard S."/>
        </authorList>
    </citation>
    <scope>NUCLEOTIDE SEQUENCE [LARGE SCALE GENOMIC DNA]</scope>
    <source>
        <strain evidence="3 4">MPI-CAGE-CH-0241</strain>
    </source>
</reference>
<feature type="domain" description="Phospholipase/carboxylesterase/thioesterase" evidence="2">
    <location>
        <begin position="10"/>
        <end position="146"/>
    </location>
</feature>
<dbReference type="InterPro" id="IPR029058">
    <property type="entry name" value="AB_hydrolase_fold"/>
</dbReference>
<dbReference type="Pfam" id="PF02230">
    <property type="entry name" value="Abhydrolase_2"/>
    <property type="match status" value="1"/>
</dbReference>
<gene>
    <name evidence="3" type="ORF">B0T10DRAFT_290905</name>
</gene>
<dbReference type="GO" id="GO:0008474">
    <property type="term" value="F:palmitoyl-(protein) hydrolase activity"/>
    <property type="evidence" value="ECO:0007669"/>
    <property type="project" value="TreeGrafter"/>
</dbReference>
<evidence type="ECO:0000313" key="4">
    <source>
        <dbReference type="Proteomes" id="UP000777438"/>
    </source>
</evidence>
<proteinExistence type="inferred from homology"/>
<dbReference type="Gene3D" id="3.40.50.1820">
    <property type="entry name" value="alpha/beta hydrolase"/>
    <property type="match status" value="1"/>
</dbReference>
<keyword evidence="4" id="KW-1185">Reference proteome</keyword>
<dbReference type="OrthoDB" id="2418081at2759"/>
<dbReference type="AlphaFoldDB" id="A0A9P9ARI8"/>
<sequence>MSLLSINPQPSHPHSHTIIFLHGRGSTPRRLADSLTHLAPSSSGRSLPSSLPSVRWVFPAPPGAGPDTALFQWFAPYHERIQAQGLRDSVHLLRRILDEEAALLDGRYHRVVLVGFSQGAATAAHVLLHLATSLGGLVGFSGRMVFPGRGLADTRRVLREATDDAEEDNGDDEDDEAVRQTPVLLEHCADDHLVPVESGRVLRDTLRGFGAQVTWCEYPDGGHWLNAPDGVDDAIRFLVDVVGIQQAVE</sequence>
<comment type="caution">
    <text evidence="3">The sequence shown here is derived from an EMBL/GenBank/DDBJ whole genome shotgun (WGS) entry which is preliminary data.</text>
</comment>
<evidence type="ECO:0000259" key="2">
    <source>
        <dbReference type="Pfam" id="PF02230"/>
    </source>
</evidence>
<evidence type="ECO:0000256" key="1">
    <source>
        <dbReference type="ARBA" id="ARBA00006499"/>
    </source>
</evidence>
<organism evidence="3 4">
    <name type="scientific">Thelonectria olida</name>
    <dbReference type="NCBI Taxonomy" id="1576542"/>
    <lineage>
        <taxon>Eukaryota</taxon>
        <taxon>Fungi</taxon>
        <taxon>Dikarya</taxon>
        <taxon>Ascomycota</taxon>
        <taxon>Pezizomycotina</taxon>
        <taxon>Sordariomycetes</taxon>
        <taxon>Hypocreomycetidae</taxon>
        <taxon>Hypocreales</taxon>
        <taxon>Nectriaceae</taxon>
        <taxon>Thelonectria</taxon>
    </lineage>
</organism>
<name>A0A9P9ARI8_9HYPO</name>
<dbReference type="GO" id="GO:0005737">
    <property type="term" value="C:cytoplasm"/>
    <property type="evidence" value="ECO:0007669"/>
    <property type="project" value="TreeGrafter"/>
</dbReference>
<dbReference type="Proteomes" id="UP000777438">
    <property type="component" value="Unassembled WGS sequence"/>
</dbReference>
<dbReference type="PANTHER" id="PTHR10655">
    <property type="entry name" value="LYSOPHOSPHOLIPASE-RELATED"/>
    <property type="match status" value="1"/>
</dbReference>
<dbReference type="SUPFAM" id="SSF53474">
    <property type="entry name" value="alpha/beta-Hydrolases"/>
    <property type="match status" value="1"/>
</dbReference>
<dbReference type="GO" id="GO:0052689">
    <property type="term" value="F:carboxylic ester hydrolase activity"/>
    <property type="evidence" value="ECO:0007669"/>
    <property type="project" value="TreeGrafter"/>
</dbReference>
<accession>A0A9P9ARI8</accession>
<dbReference type="EMBL" id="JAGPYM010000007">
    <property type="protein sequence ID" value="KAH6892246.1"/>
    <property type="molecule type" value="Genomic_DNA"/>
</dbReference>
<dbReference type="InterPro" id="IPR003140">
    <property type="entry name" value="PLipase/COase/thioEstase"/>
</dbReference>